<dbReference type="NCBIfam" id="TIGR01760">
    <property type="entry name" value="tape_meas_TP901"/>
    <property type="match status" value="1"/>
</dbReference>
<feature type="coiled-coil region" evidence="2">
    <location>
        <begin position="726"/>
        <end position="893"/>
    </location>
</feature>
<evidence type="ECO:0000259" key="3">
    <source>
        <dbReference type="Pfam" id="PF10145"/>
    </source>
</evidence>
<reference evidence="4" key="1">
    <citation type="submission" date="2014-03" db="EMBL/GenBank/DDBJ databases">
        <title>Draft genome sequencing of Oceanobacillus picturae strain S1 isolated from human gut.</title>
        <authorList>
            <person name="Croce O."/>
            <person name="Lagier J.C."/>
            <person name="Raoult D."/>
        </authorList>
    </citation>
    <scope>NUCLEOTIDE SEQUENCE [LARGE SCALE GENOMIC DNA]</scope>
    <source>
        <strain evidence="4">S1</strain>
    </source>
</reference>
<dbReference type="eggNOG" id="COG1196">
    <property type="taxonomic scope" value="Bacteria"/>
</dbReference>
<name>W9B9C2_9BACI</name>
<keyword evidence="1" id="KW-1188">Viral release from host cell</keyword>
<keyword evidence="5" id="KW-1185">Reference proteome</keyword>
<dbReference type="RefSeq" id="WP_051557739.1">
    <property type="nucleotide sequence ID" value="NZ_CABLBW010000001.1"/>
</dbReference>
<keyword evidence="2" id="KW-0175">Coiled coil</keyword>
<evidence type="ECO:0000256" key="2">
    <source>
        <dbReference type="SAM" id="Coils"/>
    </source>
</evidence>
<feature type="coiled-coil region" evidence="2">
    <location>
        <begin position="52"/>
        <end position="121"/>
    </location>
</feature>
<accession>W9B9C2</accession>
<dbReference type="Pfam" id="PF10145">
    <property type="entry name" value="PhageMin_Tail"/>
    <property type="match status" value="1"/>
</dbReference>
<dbReference type="PANTHER" id="PTHR37813">
    <property type="entry name" value="FELS-2 PROPHAGE PROTEIN"/>
    <property type="match status" value="1"/>
</dbReference>
<feature type="coiled-coil region" evidence="2">
    <location>
        <begin position="593"/>
        <end position="630"/>
    </location>
</feature>
<dbReference type="EMBL" id="CCAX010000001">
    <property type="protein sequence ID" value="CDO03095.1"/>
    <property type="molecule type" value="Genomic_DNA"/>
</dbReference>
<feature type="domain" description="Phage tail tape measure protein" evidence="3">
    <location>
        <begin position="201"/>
        <end position="393"/>
    </location>
</feature>
<dbReference type="AlphaFoldDB" id="W9B9C2"/>
<dbReference type="Proteomes" id="UP000028863">
    <property type="component" value="Unassembled WGS sequence"/>
</dbReference>
<sequence>MAERDVGNLRTRLSWEDDGAASSLTGFKRDLKGLRSEMNAARSGGKEYTNSLKGLRQQSDILTRRFKTQEQQVKELRKRYEESRRVKGEDAKQTKNLSDQYNNARAAMNRTENQLKDVTSEIEKQINPWKRLSSNMTSAGDKMQTIGRGMTDFGRNYSMKVTTPIVASGVAVFKAASDYESAFAGVEKTVDGTAEQMQGLRQAIRDMAKEIPSSTTEIAKVAEAAGQLGIKTESIEEFTKTMINLGEATNMSSDQAATEFARFANIVGMSQDDFDKLGSTVVALGNNLATTESEISSMAMRLAGAGKQVGMSEADIMSFAAALSSVGIEAEAGGSAFSKVMVEMQLAAEKGGDSLDNFAKVAGMSSSDFKKAYQEDATGAISKFIEGLATAEDRGLSAIGILDDMGIKEVRLRDSLLRAAGASDVFSEALNIGSKAWEENTALTEEAEKRYATTESQLKMMWNRIKDVGITLGEALIPAVMDAIDAAEPLIQKIEEGVQAFADMDEEQQQTILKMIALAAAIGPVSVVLGSMTSTIGGLLKIGGSLTGLLGKVGGKGGAGLLGKFGLMGLTGGPVGLAIAGVAGLTLGIAALNSASQVNLEEMSNNIEKRREEIDQLDETIARYDELRGKNKLSTDEVLRYMDIMDELKDAKSEETIKRLSDEQATLAEKSGMSKDELNEFLTLNDTLVEKTPEVAEAISEQGNAYAGTADEAQRLNDIERERLTADLYTDLSEQMDEQVENLLEQAELAQEINHKTTERNGHNQAVIEATNKIRDIDKELRDINDDQLGLTIEQRDQLRAKREQLESEKLGWENIIDDHKIHLADLDKDIDKKKTSKKEIDKQVDAYNTMLNQYESMLLQEQGIVDEKGNAYESIKDANAALDKQRTELIRQHDANEINTKEYDKQRKKIDDQVKAINGVQTEADVLNDMLKEDIKKSVDVSTNPSASALDRSLASTIYKRVNIDQRVHGNAMLGYASGTPAGGHRGGVFEAGEEGWELGRMGNRWEMLTHGFYERPRGYQVFPHDESKQIMRTISALNKTPGYATGARPPGEANRVIDELGNQPKQLAGEAVIYTTVVNQMDGREISRQTYKHTTEFQERDKKVRERFA</sequence>
<reference evidence="4" key="2">
    <citation type="submission" date="2014-03" db="EMBL/GenBank/DDBJ databases">
        <authorList>
            <person name="Urmite Genomes"/>
        </authorList>
    </citation>
    <scope>NUCLEOTIDE SEQUENCE</scope>
    <source>
        <strain evidence="4">S1</strain>
    </source>
</reference>
<comment type="caution">
    <text evidence="4">The sequence shown here is derived from an EMBL/GenBank/DDBJ whole genome shotgun (WGS) entry which is preliminary data.</text>
</comment>
<gene>
    <name evidence="4" type="ORF">BN988_01595</name>
</gene>
<dbReference type="InterPro" id="IPR010090">
    <property type="entry name" value="Phage_tape_meas"/>
</dbReference>
<organism evidence="4 5">
    <name type="scientific">Oceanobacillus picturae</name>
    <dbReference type="NCBI Taxonomy" id="171693"/>
    <lineage>
        <taxon>Bacteria</taxon>
        <taxon>Bacillati</taxon>
        <taxon>Bacillota</taxon>
        <taxon>Bacilli</taxon>
        <taxon>Bacillales</taxon>
        <taxon>Bacillaceae</taxon>
        <taxon>Oceanobacillus</taxon>
    </lineage>
</organism>
<proteinExistence type="predicted"/>
<evidence type="ECO:0000313" key="4">
    <source>
        <dbReference type="EMBL" id="CDO03095.1"/>
    </source>
</evidence>
<dbReference type="STRING" id="171693.BN988_01595"/>
<evidence type="ECO:0000256" key="1">
    <source>
        <dbReference type="ARBA" id="ARBA00022612"/>
    </source>
</evidence>
<protein>
    <submittedName>
        <fullName evidence="4">Phage tail tape measure protein, TP901 family, core region</fullName>
    </submittedName>
</protein>
<evidence type="ECO:0000313" key="5">
    <source>
        <dbReference type="Proteomes" id="UP000028863"/>
    </source>
</evidence>
<dbReference type="eggNOG" id="COG5283">
    <property type="taxonomic scope" value="Bacteria"/>
</dbReference>
<dbReference type="PANTHER" id="PTHR37813:SF1">
    <property type="entry name" value="FELS-2 PROPHAGE PROTEIN"/>
    <property type="match status" value="1"/>
</dbReference>
<dbReference type="SUPFAM" id="SSF57997">
    <property type="entry name" value="Tropomyosin"/>
    <property type="match status" value="1"/>
</dbReference>